<reference evidence="3" key="1">
    <citation type="submission" date="2025-08" db="UniProtKB">
        <authorList>
            <consortium name="RefSeq"/>
        </authorList>
    </citation>
    <scope>IDENTIFICATION</scope>
    <source>
        <tissue evidence="3">Gonads</tissue>
    </source>
</reference>
<protein>
    <submittedName>
        <fullName evidence="3">Uncharacterized protein LOC106151742 isoform X2</fullName>
    </submittedName>
</protein>
<dbReference type="Proteomes" id="UP000085678">
    <property type="component" value="Unplaced"/>
</dbReference>
<feature type="signal peptide" evidence="1">
    <location>
        <begin position="1"/>
        <end position="16"/>
    </location>
</feature>
<evidence type="ECO:0000313" key="2">
    <source>
        <dbReference type="Proteomes" id="UP000085678"/>
    </source>
</evidence>
<dbReference type="AlphaFoldDB" id="A0A1S3H637"/>
<organism evidence="2 3">
    <name type="scientific">Lingula anatina</name>
    <name type="common">Brachiopod</name>
    <name type="synonym">Lingula unguis</name>
    <dbReference type="NCBI Taxonomy" id="7574"/>
    <lineage>
        <taxon>Eukaryota</taxon>
        <taxon>Metazoa</taxon>
        <taxon>Spiralia</taxon>
        <taxon>Lophotrochozoa</taxon>
        <taxon>Brachiopoda</taxon>
        <taxon>Linguliformea</taxon>
        <taxon>Lingulata</taxon>
        <taxon>Lingulida</taxon>
        <taxon>Linguloidea</taxon>
        <taxon>Lingulidae</taxon>
        <taxon>Lingula</taxon>
    </lineage>
</organism>
<dbReference type="RefSeq" id="XP_013380584.1">
    <property type="nucleotide sequence ID" value="XM_013525130.1"/>
</dbReference>
<name>A0A1S3H637_LINAN</name>
<accession>A0A1S3H637</accession>
<evidence type="ECO:0000256" key="1">
    <source>
        <dbReference type="SAM" id="SignalP"/>
    </source>
</evidence>
<keyword evidence="1" id="KW-0732">Signal</keyword>
<proteinExistence type="predicted"/>
<evidence type="ECO:0000313" key="3">
    <source>
        <dbReference type="RefSeq" id="XP_013380584.1"/>
    </source>
</evidence>
<dbReference type="GeneID" id="106151742"/>
<dbReference type="InParanoid" id="A0A1S3H637"/>
<feature type="chain" id="PRO_5010160916" evidence="1">
    <location>
        <begin position="17"/>
        <end position="351"/>
    </location>
</feature>
<sequence length="351" mass="39552">MSFTSALFIVAMVSDSGVISRSRYAMYVWTTGWDSSIPGCDEGKFLTWDSTCTSHTWDTPAKRQWLWDTCNLPGREVDLIFLSDVHRPLERGYLSNDCSLPEIQRIKTALTEGHARVPDLKIYALYAVSDLPVSEQFLVKFVVWYNDICAASAAERFDGIAVNNEAFSKIKCGKEKPIKTYLDNLMAVKKEAKKQANGVLKTHYSIGWHWGLQCSTGPATSRLISWGGKRAKVTTHMIDIFDSVDAQVAYTRTSQVVERSKWADYDYAVTAGKPFYTTIYTNKGTACQTTYFPQSCPWGEKTEAAMFALFDSYPKDIEHARPCIHYFRGIYSSGGHSDWPAHKQSRDVLVG</sequence>
<keyword evidence="2" id="KW-1185">Reference proteome</keyword>
<dbReference type="OrthoDB" id="6061133at2759"/>
<gene>
    <name evidence="3" type="primary">LOC106151742</name>
</gene>